<dbReference type="Proteomes" id="UP000622610">
    <property type="component" value="Unassembled WGS sequence"/>
</dbReference>
<dbReference type="EMBL" id="BMDT01000002">
    <property type="protein sequence ID" value="GGI65004.1"/>
    <property type="molecule type" value="Genomic_DNA"/>
</dbReference>
<protein>
    <recommendedName>
        <fullName evidence="4">DUF2712 domain-containing protein</fullName>
    </recommendedName>
</protein>
<evidence type="ECO:0000313" key="3">
    <source>
        <dbReference type="Proteomes" id="UP000622610"/>
    </source>
</evidence>
<sequence length="144" mass="15625">MKKIILSSVITLGILATSIGSISALADGIDAYGNSSDTSFDYNFAPGLGSTRYTASRVKYDATSAYMKLQSRTKKQNYTASVVDSNNKNFSQTWFVEVKTIGTEYFIPNNAYEDQGYGVKVRIKAHTGDLFGFGASGVWSPDSV</sequence>
<comment type="caution">
    <text evidence="2">The sequence shown here is derived from an EMBL/GenBank/DDBJ whole genome shotgun (WGS) entry which is preliminary data.</text>
</comment>
<evidence type="ECO:0000313" key="2">
    <source>
        <dbReference type="EMBL" id="GGI65004.1"/>
    </source>
</evidence>
<proteinExistence type="predicted"/>
<dbReference type="AlphaFoldDB" id="A0A917JE61"/>
<organism evidence="2 3">
    <name type="scientific">Enterococcus alcedinis</name>
    <dbReference type="NCBI Taxonomy" id="1274384"/>
    <lineage>
        <taxon>Bacteria</taxon>
        <taxon>Bacillati</taxon>
        <taxon>Bacillota</taxon>
        <taxon>Bacilli</taxon>
        <taxon>Lactobacillales</taxon>
        <taxon>Enterococcaceae</taxon>
        <taxon>Enterococcus</taxon>
    </lineage>
</organism>
<feature type="chain" id="PRO_5037503342" description="DUF2712 domain-containing protein" evidence="1">
    <location>
        <begin position="27"/>
        <end position="144"/>
    </location>
</feature>
<reference evidence="2" key="1">
    <citation type="journal article" date="2014" name="Int. J. Syst. Evol. Microbiol.">
        <title>Complete genome sequence of Corynebacterium casei LMG S-19264T (=DSM 44701T), isolated from a smear-ripened cheese.</title>
        <authorList>
            <consortium name="US DOE Joint Genome Institute (JGI-PGF)"/>
            <person name="Walter F."/>
            <person name="Albersmeier A."/>
            <person name="Kalinowski J."/>
            <person name="Ruckert C."/>
        </authorList>
    </citation>
    <scope>NUCLEOTIDE SEQUENCE</scope>
    <source>
        <strain evidence="2">CCM 8433</strain>
    </source>
</reference>
<name>A0A917JE61_9ENTE</name>
<feature type="signal peptide" evidence="1">
    <location>
        <begin position="1"/>
        <end position="26"/>
    </location>
</feature>
<evidence type="ECO:0000256" key="1">
    <source>
        <dbReference type="SAM" id="SignalP"/>
    </source>
</evidence>
<gene>
    <name evidence="2" type="ORF">GCM10011482_06580</name>
</gene>
<accession>A0A917JE61</accession>
<keyword evidence="1" id="KW-0732">Signal</keyword>
<reference evidence="2" key="2">
    <citation type="submission" date="2020-09" db="EMBL/GenBank/DDBJ databases">
        <authorList>
            <person name="Sun Q."/>
            <person name="Sedlacek I."/>
        </authorList>
    </citation>
    <scope>NUCLEOTIDE SEQUENCE</scope>
    <source>
        <strain evidence="2">CCM 8433</strain>
    </source>
</reference>
<dbReference type="RefSeq" id="WP_188366849.1">
    <property type="nucleotide sequence ID" value="NZ_BMDT01000002.1"/>
</dbReference>
<keyword evidence="3" id="KW-1185">Reference proteome</keyword>
<evidence type="ECO:0008006" key="4">
    <source>
        <dbReference type="Google" id="ProtNLM"/>
    </source>
</evidence>